<dbReference type="InterPro" id="IPR013968">
    <property type="entry name" value="PKS_KR"/>
</dbReference>
<dbReference type="InterPro" id="IPR050091">
    <property type="entry name" value="PKS_NRPS_Biosynth_Enz"/>
</dbReference>
<dbReference type="Pfam" id="PF14765">
    <property type="entry name" value="PS-DH"/>
    <property type="match status" value="1"/>
</dbReference>
<feature type="region of interest" description="Disordered" evidence="8">
    <location>
        <begin position="671"/>
        <end position="702"/>
    </location>
</feature>
<dbReference type="Pfam" id="PF22953">
    <property type="entry name" value="SpnB_Rossmann"/>
    <property type="match status" value="1"/>
</dbReference>
<dbReference type="InterPro" id="IPR036736">
    <property type="entry name" value="ACP-like_sf"/>
</dbReference>
<keyword evidence="5" id="KW-0276">Fatty acid metabolism</keyword>
<feature type="domain" description="PKS/mFAS DH" evidence="10">
    <location>
        <begin position="200"/>
        <end position="477"/>
    </location>
</feature>
<dbReference type="PANTHER" id="PTHR43775">
    <property type="entry name" value="FATTY ACID SYNTHASE"/>
    <property type="match status" value="1"/>
</dbReference>
<feature type="region of interest" description="C-terminal hotdog fold" evidence="7">
    <location>
        <begin position="339"/>
        <end position="477"/>
    </location>
</feature>
<dbReference type="SUPFAM" id="SSF51735">
    <property type="entry name" value="NAD(P)-binding Rossmann-fold domains"/>
    <property type="match status" value="2"/>
</dbReference>
<dbReference type="Proteomes" id="UP000523447">
    <property type="component" value="Unassembled WGS sequence"/>
</dbReference>
<evidence type="ECO:0000256" key="2">
    <source>
        <dbReference type="ARBA" id="ARBA00022450"/>
    </source>
</evidence>
<dbReference type="Pfam" id="PF00550">
    <property type="entry name" value="PP-binding"/>
    <property type="match status" value="1"/>
</dbReference>
<comment type="pathway">
    <text evidence="1">Lipid metabolism.</text>
</comment>
<sequence>VSGPVEAIVELERWWGERTRVRRLGVSHAFHSPMMEPMLAEFGSEVAGMSLSAARIPIASNVTGRLETDLFADPAYWVRHVRETVRFADGIAAARASGVVRFIEIGPDAVLAPMISRTVTGETAVLATQRRGRDQRTELLRCLGAAYCHGAHVDWAKFYAGTGARTVDLPTYPFQRQRFWLSTAPTAGAADDSGVHQVDHPFLSAMVTVAGTGETVVTGRISVTSHPWLTDHVIFGSTLLPGAAFVEIAATAAELVGCAEIRELVTEVPLRLDRDVATHVQVVVGAPDTAGDRTIAVHARPEAGAGAEDWVRHAVGTLGSAAAEHGRTDTTQTWPPPEAVAVPVQDLYPTLAGAGFDYGAGFRTVRGVWRCGSELCVESGLPSGADGAGFGCHPAVVDGVFHGVLAGVDGPASDDAVGLPFVFRGVRVFRRGATAVRARLRISENGVEQLVARDETGRVVWAMAGLQVRPATAETLRAAGMDDGAGLYDIDWIPVSVRPEPEGPIWGLGDPDTLGGWGSGIVDRWFVDVAAVTRALAAATPAAVVLPCWGAVEPGVATGTRSTVTAVLTTVQEWMSRPGLHSVRLVVVTRRAVSSPHAGDPRLDRDGLTQAGVTGLVRSAHWEYPGRMMLIDVDTGVGPDGVRGAILDTREQELLVRASGVWAPRLVRVTTPEREPASAPPPDPDGAQAHPDRPARPWGGAPDDVVVVAGGGELGGLVVRHLVTECGVRRVVVASRSGGGAELAAEMAAVGAEIWCVACDLADAQDTRRLVDKVSEWGALTAVVYTAGVLDDGVVASLSPEQVARVLRSKVDGAWSLHEATRGLRLRGFVLFSSVAGTVGAPGQANYAAANAFLDALAQYRRAAGLPGLSIGWGLWDVAGGMAGGVRAADRARMSRGGLVGLSVAEGLRLWDRVVCVDRPRVVAARFDRAAPVSEPAGPGGLVPSIMRGIVRPQGGAAAGADAAVSAALTARLAGLPVAERRRILIDLVSSHVGAVLGYATNQAVDIQASFLDLGFDSLAAVELRNRLTGATGIGLPATIAYDHPTPEAVAEFIATCLPLAEPGGDLDDALDRVAAVLAAAAPDTEARRRVARRLRGLLATVEATGEAEPDTDPDDDIRSADVAELFDLLDGELG</sequence>
<dbReference type="EMBL" id="JAAXPE010000073">
    <property type="protein sequence ID" value="NKY89884.1"/>
    <property type="molecule type" value="Genomic_DNA"/>
</dbReference>
<dbReference type="InterPro" id="IPR042104">
    <property type="entry name" value="PKS_dehydratase_sf"/>
</dbReference>
<dbReference type="InterPro" id="IPR049900">
    <property type="entry name" value="PKS_mFAS_DH"/>
</dbReference>
<dbReference type="SMART" id="SM01294">
    <property type="entry name" value="PKS_PP_betabranch"/>
    <property type="match status" value="1"/>
</dbReference>
<dbReference type="InterPro" id="IPR036291">
    <property type="entry name" value="NAD(P)-bd_dom_sf"/>
</dbReference>
<proteinExistence type="predicted"/>
<keyword evidence="4" id="KW-0808">Transferase</keyword>
<evidence type="ECO:0000256" key="8">
    <source>
        <dbReference type="SAM" id="MobiDB-lite"/>
    </source>
</evidence>
<dbReference type="Pfam" id="PF08659">
    <property type="entry name" value="KR"/>
    <property type="match status" value="1"/>
</dbReference>
<evidence type="ECO:0000313" key="11">
    <source>
        <dbReference type="EMBL" id="NKY89884.1"/>
    </source>
</evidence>
<organism evidence="11 12">
    <name type="scientific">Nocardia veterana</name>
    <dbReference type="NCBI Taxonomy" id="132249"/>
    <lineage>
        <taxon>Bacteria</taxon>
        <taxon>Bacillati</taxon>
        <taxon>Actinomycetota</taxon>
        <taxon>Actinomycetes</taxon>
        <taxon>Mycobacteriales</taxon>
        <taxon>Nocardiaceae</taxon>
        <taxon>Nocardia</taxon>
    </lineage>
</organism>
<dbReference type="InterPro" id="IPR049551">
    <property type="entry name" value="PKS_DH_C"/>
</dbReference>
<name>A0A7X6RLM3_9NOCA</name>
<dbReference type="SMART" id="SM00822">
    <property type="entry name" value="PKS_KR"/>
    <property type="match status" value="1"/>
</dbReference>
<dbReference type="GO" id="GO:0031177">
    <property type="term" value="F:phosphopantetheine binding"/>
    <property type="evidence" value="ECO:0007669"/>
    <property type="project" value="InterPro"/>
</dbReference>
<dbReference type="Gene3D" id="3.40.366.10">
    <property type="entry name" value="Malonyl-Coenzyme A Acyl Carrier Protein, domain 2"/>
    <property type="match status" value="1"/>
</dbReference>
<dbReference type="Gene3D" id="3.40.50.720">
    <property type="entry name" value="NAD(P)-binding Rossmann-like Domain"/>
    <property type="match status" value="1"/>
</dbReference>
<evidence type="ECO:0000256" key="6">
    <source>
        <dbReference type="ARBA" id="ARBA00023098"/>
    </source>
</evidence>
<accession>A0A7X6RLM3</accession>
<dbReference type="GO" id="GO:0006633">
    <property type="term" value="P:fatty acid biosynthetic process"/>
    <property type="evidence" value="ECO:0007669"/>
    <property type="project" value="TreeGrafter"/>
</dbReference>
<dbReference type="SUPFAM" id="SSF52151">
    <property type="entry name" value="FabD/lysophospholipase-like"/>
    <property type="match status" value="1"/>
</dbReference>
<dbReference type="SMART" id="SM00826">
    <property type="entry name" value="PKS_DH"/>
    <property type="match status" value="1"/>
</dbReference>
<dbReference type="PANTHER" id="PTHR43775:SF51">
    <property type="entry name" value="INACTIVE PHENOLPHTHIOCEROL SYNTHESIS POLYKETIDE SYNTHASE TYPE I PKS1-RELATED"/>
    <property type="match status" value="1"/>
</dbReference>
<dbReference type="InterPro" id="IPR057326">
    <property type="entry name" value="KR_dom"/>
</dbReference>
<gene>
    <name evidence="11" type="ORF">HGA07_30425</name>
</gene>
<dbReference type="InterPro" id="IPR009081">
    <property type="entry name" value="PP-bd_ACP"/>
</dbReference>
<dbReference type="InterPro" id="IPR020807">
    <property type="entry name" value="PKS_DH"/>
</dbReference>
<dbReference type="AlphaFoldDB" id="A0A7X6RLM3"/>
<keyword evidence="12" id="KW-1185">Reference proteome</keyword>
<dbReference type="InterPro" id="IPR049552">
    <property type="entry name" value="PKS_DH_N"/>
</dbReference>
<feature type="active site" description="Proton donor; for dehydratase activity" evidence="7">
    <location>
        <position position="398"/>
    </location>
</feature>
<dbReference type="InterPro" id="IPR020806">
    <property type="entry name" value="PKS_PP-bd"/>
</dbReference>
<dbReference type="Gene3D" id="3.10.129.110">
    <property type="entry name" value="Polyketide synthase dehydratase"/>
    <property type="match status" value="1"/>
</dbReference>
<dbReference type="Gene3D" id="1.10.1200.10">
    <property type="entry name" value="ACP-like"/>
    <property type="match status" value="1"/>
</dbReference>
<dbReference type="PROSITE" id="PS50075">
    <property type="entry name" value="CARRIER"/>
    <property type="match status" value="1"/>
</dbReference>
<reference evidence="11 12" key="1">
    <citation type="submission" date="2020-04" db="EMBL/GenBank/DDBJ databases">
        <title>MicrobeNet Type strains.</title>
        <authorList>
            <person name="Nicholson A.C."/>
        </authorList>
    </citation>
    <scope>NUCLEOTIDE SEQUENCE [LARGE SCALE GENOMIC DNA]</scope>
    <source>
        <strain evidence="11 12">DSM 44445</strain>
    </source>
</reference>
<dbReference type="InterPro" id="IPR001227">
    <property type="entry name" value="Ac_transferase_dom_sf"/>
</dbReference>
<evidence type="ECO:0000256" key="4">
    <source>
        <dbReference type="ARBA" id="ARBA00022679"/>
    </source>
</evidence>
<evidence type="ECO:0000256" key="1">
    <source>
        <dbReference type="ARBA" id="ARBA00005189"/>
    </source>
</evidence>
<dbReference type="InterPro" id="IPR006162">
    <property type="entry name" value="Ppantetheine_attach_site"/>
</dbReference>
<keyword evidence="6" id="KW-0443">Lipid metabolism</keyword>
<dbReference type="SMART" id="SM00827">
    <property type="entry name" value="PKS_AT"/>
    <property type="match status" value="1"/>
</dbReference>
<comment type="caution">
    <text evidence="11">The sequence shown here is derived from an EMBL/GenBank/DDBJ whole genome shotgun (WGS) entry which is preliminary data.</text>
</comment>
<dbReference type="Gene3D" id="3.30.70.3290">
    <property type="match status" value="1"/>
</dbReference>
<keyword evidence="2" id="KW-0596">Phosphopantetheine</keyword>
<protein>
    <submittedName>
        <fullName evidence="11">SDR family NAD(P)-dependent oxidoreductase</fullName>
    </submittedName>
</protein>
<dbReference type="Pfam" id="PF00698">
    <property type="entry name" value="Acyl_transf_1"/>
    <property type="match status" value="1"/>
</dbReference>
<evidence type="ECO:0000256" key="7">
    <source>
        <dbReference type="PROSITE-ProRule" id="PRU01363"/>
    </source>
</evidence>
<dbReference type="PROSITE" id="PS52019">
    <property type="entry name" value="PKS_MFAS_DH"/>
    <property type="match status" value="1"/>
</dbReference>
<evidence type="ECO:0000259" key="9">
    <source>
        <dbReference type="PROSITE" id="PS50075"/>
    </source>
</evidence>
<dbReference type="InterPro" id="IPR016035">
    <property type="entry name" value="Acyl_Trfase/lysoPLipase"/>
</dbReference>
<feature type="domain" description="Carrier" evidence="9">
    <location>
        <begin position="976"/>
        <end position="1058"/>
    </location>
</feature>
<dbReference type="Pfam" id="PF21089">
    <property type="entry name" value="PKS_DH_N"/>
    <property type="match status" value="1"/>
</dbReference>
<dbReference type="SMART" id="SM00823">
    <property type="entry name" value="PKS_PP"/>
    <property type="match status" value="1"/>
</dbReference>
<feature type="region of interest" description="N-terminal hotdog fold" evidence="7">
    <location>
        <begin position="200"/>
        <end position="325"/>
    </location>
</feature>
<evidence type="ECO:0000256" key="5">
    <source>
        <dbReference type="ARBA" id="ARBA00022832"/>
    </source>
</evidence>
<evidence type="ECO:0000256" key="3">
    <source>
        <dbReference type="ARBA" id="ARBA00022553"/>
    </source>
</evidence>
<dbReference type="GO" id="GO:0004312">
    <property type="term" value="F:fatty acid synthase activity"/>
    <property type="evidence" value="ECO:0007669"/>
    <property type="project" value="TreeGrafter"/>
</dbReference>
<dbReference type="SUPFAM" id="SSF47336">
    <property type="entry name" value="ACP-like"/>
    <property type="match status" value="1"/>
</dbReference>
<dbReference type="PROSITE" id="PS00012">
    <property type="entry name" value="PHOSPHOPANTETHEINE"/>
    <property type="match status" value="1"/>
</dbReference>
<keyword evidence="3" id="KW-0597">Phosphoprotein</keyword>
<dbReference type="InterPro" id="IPR055123">
    <property type="entry name" value="SpnB-like_Rossmann"/>
</dbReference>
<dbReference type="FunFam" id="1.10.1200.10:FF:000007">
    <property type="entry name" value="Probable polyketide synthase pks17"/>
    <property type="match status" value="1"/>
</dbReference>
<feature type="active site" description="Proton acceptor; for dehydratase activity" evidence="7">
    <location>
        <position position="232"/>
    </location>
</feature>
<dbReference type="InterPro" id="IPR014043">
    <property type="entry name" value="Acyl_transferase_dom"/>
</dbReference>
<evidence type="ECO:0000313" key="12">
    <source>
        <dbReference type="Proteomes" id="UP000523447"/>
    </source>
</evidence>
<dbReference type="CDD" id="cd08956">
    <property type="entry name" value="KR_3_FAS_SDR_x"/>
    <property type="match status" value="1"/>
</dbReference>
<feature type="non-terminal residue" evidence="11">
    <location>
        <position position="1"/>
    </location>
</feature>
<evidence type="ECO:0000259" key="10">
    <source>
        <dbReference type="PROSITE" id="PS52019"/>
    </source>
</evidence>